<dbReference type="Proteomes" id="UP001302072">
    <property type="component" value="Chromosome"/>
</dbReference>
<feature type="domain" description="Signal transduction histidine kinase internal region" evidence="2">
    <location>
        <begin position="164"/>
        <end position="234"/>
    </location>
</feature>
<sequence>MLSAAAASPPLYRFAVGMWALLIISSAPAVYLSQGIGGPLGGWFHAVAFIVGSYLPWMLATPALWLLCRRWPLGLGRDLHHAGYLLLLGAGVTPALSALGWILGAWMAQLHPWGSLPSATVVARAIAVTALFAAPTFVAVVGIGQTLAFVQRYRRRGALLEQARQEALRQHLQHHFLFNALNAIGGLGYQRPADADRALARLSDLLRDAMACAAQRALADEVAAANDYLDLQRLLRDVPLQVDWQVVGTAWRCAVPGLLLQPLLENAVRHSGWEQGTAALDIRVRAERIGARLHLSVHNGCGLAGRSPPAGSGTGLRNLHQRLQSLYGERAVLDARPLPDGFRVDVQVPV</sequence>
<keyword evidence="1" id="KW-0472">Membrane</keyword>
<feature type="transmembrane region" description="Helical" evidence="1">
    <location>
        <begin position="126"/>
        <end position="150"/>
    </location>
</feature>
<dbReference type="PANTHER" id="PTHR34220">
    <property type="entry name" value="SENSOR HISTIDINE KINASE YPDA"/>
    <property type="match status" value="1"/>
</dbReference>
<evidence type="ECO:0000313" key="4">
    <source>
        <dbReference type="Proteomes" id="UP001302072"/>
    </source>
</evidence>
<dbReference type="InterPro" id="IPR036890">
    <property type="entry name" value="HATPase_C_sf"/>
</dbReference>
<feature type="transmembrane region" description="Helical" evidence="1">
    <location>
        <begin position="79"/>
        <end position="106"/>
    </location>
</feature>
<evidence type="ECO:0000259" key="2">
    <source>
        <dbReference type="Pfam" id="PF06580"/>
    </source>
</evidence>
<dbReference type="RefSeq" id="WP_311193490.1">
    <property type="nucleotide sequence ID" value="NZ_CP115541.1"/>
</dbReference>
<evidence type="ECO:0000256" key="1">
    <source>
        <dbReference type="SAM" id="Phobius"/>
    </source>
</evidence>
<feature type="transmembrane region" description="Helical" evidence="1">
    <location>
        <begin position="43"/>
        <end position="67"/>
    </location>
</feature>
<proteinExistence type="predicted"/>
<gene>
    <name evidence="3" type="ORF">PDM29_08970</name>
</gene>
<dbReference type="PANTHER" id="PTHR34220:SF7">
    <property type="entry name" value="SENSOR HISTIDINE KINASE YPDA"/>
    <property type="match status" value="1"/>
</dbReference>
<keyword evidence="4" id="KW-1185">Reference proteome</keyword>
<name>A0ABY9YU44_9GAMM</name>
<feature type="transmembrane region" description="Helical" evidence="1">
    <location>
        <begin position="12"/>
        <end position="31"/>
    </location>
</feature>
<dbReference type="GO" id="GO:0016301">
    <property type="term" value="F:kinase activity"/>
    <property type="evidence" value="ECO:0007669"/>
    <property type="project" value="UniProtKB-KW"/>
</dbReference>
<dbReference type="InterPro" id="IPR010559">
    <property type="entry name" value="Sig_transdc_His_kin_internal"/>
</dbReference>
<dbReference type="Pfam" id="PF06580">
    <property type="entry name" value="His_kinase"/>
    <property type="match status" value="1"/>
</dbReference>
<evidence type="ECO:0000313" key="3">
    <source>
        <dbReference type="EMBL" id="WNH54392.1"/>
    </source>
</evidence>
<dbReference type="InterPro" id="IPR050640">
    <property type="entry name" value="Bact_2-comp_sensor_kinase"/>
</dbReference>
<keyword evidence="3" id="KW-0418">Kinase</keyword>
<accession>A0ABY9YU44</accession>
<keyword evidence="1" id="KW-1133">Transmembrane helix</keyword>
<reference evidence="3 4" key="1">
    <citation type="submission" date="2022-12" db="EMBL/GenBank/DDBJ databases">
        <title>Two new species, Stenotrophomonas aracearum and Stenotrophomonas oahuensis, isolated from Anthurium (Araceae family) in Hawaii.</title>
        <authorList>
            <person name="Chunag S.C."/>
            <person name="Dobhal S."/>
            <person name="Alvarez A."/>
            <person name="Arif M."/>
        </authorList>
    </citation>
    <scope>NUCLEOTIDE SEQUENCE [LARGE SCALE GENOMIC DNA]</scope>
    <source>
        <strain evidence="3 4">A5586</strain>
    </source>
</reference>
<organism evidence="3 4">
    <name type="scientific">Stenotrophomonas oahuensis</name>
    <dbReference type="NCBI Taxonomy" id="3003271"/>
    <lineage>
        <taxon>Bacteria</taxon>
        <taxon>Pseudomonadati</taxon>
        <taxon>Pseudomonadota</taxon>
        <taxon>Gammaproteobacteria</taxon>
        <taxon>Lysobacterales</taxon>
        <taxon>Lysobacteraceae</taxon>
        <taxon>Stenotrophomonas</taxon>
    </lineage>
</organism>
<keyword evidence="3" id="KW-0808">Transferase</keyword>
<keyword evidence="1" id="KW-0812">Transmembrane</keyword>
<dbReference type="EMBL" id="CP115541">
    <property type="protein sequence ID" value="WNH54392.1"/>
    <property type="molecule type" value="Genomic_DNA"/>
</dbReference>
<protein>
    <submittedName>
        <fullName evidence="3">Histidine kinase</fullName>
    </submittedName>
</protein>
<dbReference type="Gene3D" id="3.30.565.10">
    <property type="entry name" value="Histidine kinase-like ATPase, C-terminal domain"/>
    <property type="match status" value="1"/>
</dbReference>
<dbReference type="SUPFAM" id="SSF55874">
    <property type="entry name" value="ATPase domain of HSP90 chaperone/DNA topoisomerase II/histidine kinase"/>
    <property type="match status" value="1"/>
</dbReference>